<reference evidence="1 2" key="1">
    <citation type="journal article" date="2014" name="Genome Announc.">
        <title>Complete Genome Sequence of the Thermophilic Polychlorinated Biphenyl Degrader Geobacillus sp. Strain JF8 (NBRC 109937).</title>
        <authorList>
            <person name="Shintani M."/>
            <person name="Ohtsubo Y."/>
            <person name="Fukuda K."/>
            <person name="Hosoyama A."/>
            <person name="Ohji S."/>
            <person name="Yamazoe A."/>
            <person name="Fujita N."/>
            <person name="Nagata Y."/>
            <person name="Tsuda M."/>
            <person name="Hatta T."/>
            <person name="Kimbara K."/>
        </authorList>
    </citation>
    <scope>NUCLEOTIDE SEQUENCE [LARGE SCALE GENOMIC DNA]</scope>
    <source>
        <strain evidence="1 2">JF8</strain>
    </source>
</reference>
<evidence type="ECO:0000313" key="2">
    <source>
        <dbReference type="Proteomes" id="UP000015500"/>
    </source>
</evidence>
<gene>
    <name evidence="1" type="ORF">M493_06675</name>
</gene>
<evidence type="ECO:0000313" key="1">
    <source>
        <dbReference type="EMBL" id="AGT31627.1"/>
    </source>
</evidence>
<dbReference type="Proteomes" id="UP000015500">
    <property type="component" value="Chromosome"/>
</dbReference>
<proteinExistence type="predicted"/>
<dbReference type="KEGG" id="gjf:M493_06675"/>
<name>S5Z3R1_GEOG3</name>
<organism evidence="1 2">
    <name type="scientific">Geobacillus genomosp. 3</name>
    <dbReference type="NCBI Taxonomy" id="1921421"/>
    <lineage>
        <taxon>Bacteria</taxon>
        <taxon>Bacillati</taxon>
        <taxon>Bacillota</taxon>
        <taxon>Bacilli</taxon>
        <taxon>Bacillales</taxon>
        <taxon>Anoxybacillaceae</taxon>
        <taxon>Geobacillus</taxon>
    </lineage>
</organism>
<accession>S5Z3R1</accession>
<sequence length="51" mass="6157">MPTVHMLREKRRLLDEASFSMPAGLRPAPFLLFRRLERLFQFECVNGRFFE</sequence>
<protein>
    <submittedName>
        <fullName evidence="1">Uncharacterized protein</fullName>
    </submittedName>
</protein>
<dbReference type="EMBL" id="CP006254">
    <property type="protein sequence ID" value="AGT31627.1"/>
    <property type="molecule type" value="Genomic_DNA"/>
</dbReference>
<dbReference type="AlphaFoldDB" id="S5Z3R1"/>
<dbReference type="STRING" id="1921421.M493_06675"/>
<dbReference type="HOGENOM" id="CLU_3099239_0_0_9"/>
<keyword evidence="2" id="KW-1185">Reference proteome</keyword>